<dbReference type="GO" id="GO:0006886">
    <property type="term" value="P:intracellular protein transport"/>
    <property type="evidence" value="ECO:0007669"/>
    <property type="project" value="InterPro"/>
</dbReference>
<evidence type="ECO:0000256" key="1">
    <source>
        <dbReference type="ARBA" id="ARBA00004395"/>
    </source>
</evidence>
<dbReference type="EMBL" id="CAJVQA010011888">
    <property type="protein sequence ID" value="CAG8711724.1"/>
    <property type="molecule type" value="Genomic_DNA"/>
</dbReference>
<keyword evidence="7" id="KW-0472">Membrane</keyword>
<organism evidence="9 10">
    <name type="scientific">Cetraspora pellucida</name>
    <dbReference type="NCBI Taxonomy" id="1433469"/>
    <lineage>
        <taxon>Eukaryota</taxon>
        <taxon>Fungi</taxon>
        <taxon>Fungi incertae sedis</taxon>
        <taxon>Mucoromycota</taxon>
        <taxon>Glomeromycotina</taxon>
        <taxon>Glomeromycetes</taxon>
        <taxon>Diversisporales</taxon>
        <taxon>Gigasporaceae</taxon>
        <taxon>Cetraspora</taxon>
    </lineage>
</organism>
<evidence type="ECO:0000256" key="2">
    <source>
        <dbReference type="ARBA" id="ARBA00005831"/>
    </source>
</evidence>
<protein>
    <recommendedName>
        <fullName evidence="3">Conserved oligomeric Golgi complex subunit 7</fullName>
    </recommendedName>
    <alternativeName>
        <fullName evidence="8">Component of oligomeric Golgi complex 7</fullName>
    </alternativeName>
</protein>
<dbReference type="GO" id="GO:0006890">
    <property type="term" value="P:retrograde vesicle-mediated transport, Golgi to endoplasmic reticulum"/>
    <property type="evidence" value="ECO:0007669"/>
    <property type="project" value="TreeGrafter"/>
</dbReference>
<dbReference type="AlphaFoldDB" id="A0A9N9HY77"/>
<comment type="similarity">
    <text evidence="2">Belongs to the COG7 family.</text>
</comment>
<dbReference type="PANTHER" id="PTHR21443:SF0">
    <property type="entry name" value="CONSERVED OLIGOMERIC GOLGI COMPLEX SUBUNIT 7"/>
    <property type="match status" value="1"/>
</dbReference>
<evidence type="ECO:0000256" key="7">
    <source>
        <dbReference type="ARBA" id="ARBA00023136"/>
    </source>
</evidence>
<evidence type="ECO:0000256" key="4">
    <source>
        <dbReference type="ARBA" id="ARBA00022448"/>
    </source>
</evidence>
<sequence length="999" mass="112531">MSQIFQNGSSESPSLITPISTTLSTTSEKSIDFSSFLAKEFNVKAWINDALSCANLNSSPTSNSSNSTSTDNNIDNKSTHDISSINELQSLEFHSAALVEKLQFLNQEISLRLEKTIDDVVKGIPNIMSDLQIMSQDVVNLKQGVLHVKSNLTTIDENSGKALERLKYLDLVKSRMESSRDLLREAENWNNLESEASTIFASQDYQKASMRLQDAEKSLVIFQNTPEYDERRKLLTELQNQLEATVSPQLVAALSQHDTSACQKFYIIFCQIGRKKEFCNYYYGSRKAPLVKMWQNVALIEDNQSQLFHSSHSPHSSQSFNSTSVVSPTVTAFQQDQQPLSPSLPQFRKKFVDFLKEFLQELFVILNEEYTWCGNVFPDNNETLVALIENIFNSLKPSLGARLAMLVNYYNEQCLPEIINAFMITENFGRQMERVLFNPIQIGSAIGRITTSSGSILTSKPFSKGGSLSNWGNVIFEPFSEYQHDYSEFEKNFLLSELKRILQINRDSTSIDLARIMVENIGKIFSMADDALQRCMTLTHGFAGIGLVDALNHYFISFVKEYQQLLVRLRIDCGLNNLNSNHDFITITQKNSNLNDYLDFDQDKLQQEDWSNFQIGLRSLATCKLAFDKLHSFEDSLRLTLISVKELIDQDLGNEDLEWYERRSNLSINDSMGLNSIGTQSSILLLKQSLLNSYQLVSLLPNIESNSTDSKLLSSAQKSIETFIRQSQRFVFDTIFLPIVNHLSNLPMMEIWCAAAEPVQVSPFNLEIPTFSLSPSEYITRIGEHLLTLPQQFEVYADDESLAFSIKSLPFCDEVEGKDDNISVTGKKDENTLSNVQGSEVNEINSKTSTLSSVKIASESTVSLVDPSIVQQPQPTNEEISTEEVTHAWITSVARGTMHALFERILMIPQLSSHGTRQLLTDLGYLTNVLSALEIEPTREIIKTIKVLEMDEDSVVNALRAKTGSIGQSPINDFEDVKDNEILDKVASVRGIRLLDLGF</sequence>
<accession>A0A9N9HY77</accession>
<dbReference type="Proteomes" id="UP000789759">
    <property type="component" value="Unassembled WGS sequence"/>
</dbReference>
<comment type="caution">
    <text evidence="9">The sequence shown here is derived from an EMBL/GenBank/DDBJ whole genome shotgun (WGS) entry which is preliminary data.</text>
</comment>
<dbReference type="OrthoDB" id="249612at2759"/>
<name>A0A9N9HY77_9GLOM</name>
<evidence type="ECO:0000313" key="10">
    <source>
        <dbReference type="Proteomes" id="UP000789759"/>
    </source>
</evidence>
<gene>
    <name evidence="9" type="ORF">CPELLU_LOCUS12363</name>
</gene>
<evidence type="ECO:0000256" key="6">
    <source>
        <dbReference type="ARBA" id="ARBA00023034"/>
    </source>
</evidence>
<evidence type="ECO:0000256" key="3">
    <source>
        <dbReference type="ARBA" id="ARBA00020984"/>
    </source>
</evidence>
<comment type="subcellular location">
    <subcellularLocation>
        <location evidence="1">Golgi apparatus membrane</location>
        <topology evidence="1">Peripheral membrane protein</topology>
    </subcellularLocation>
</comment>
<dbReference type="GO" id="GO:0007030">
    <property type="term" value="P:Golgi organization"/>
    <property type="evidence" value="ECO:0007669"/>
    <property type="project" value="TreeGrafter"/>
</dbReference>
<evidence type="ECO:0000313" key="9">
    <source>
        <dbReference type="EMBL" id="CAG8711724.1"/>
    </source>
</evidence>
<dbReference type="PANTHER" id="PTHR21443">
    <property type="entry name" value="CONSERVED OLIGOMERIC GOLGI COMPLEX COMPONENT 7"/>
    <property type="match status" value="1"/>
</dbReference>
<keyword evidence="5" id="KW-0653">Protein transport</keyword>
<keyword evidence="4" id="KW-0813">Transport</keyword>
<dbReference type="InterPro" id="IPR019335">
    <property type="entry name" value="COG7"/>
</dbReference>
<dbReference type="GO" id="GO:0017119">
    <property type="term" value="C:Golgi transport complex"/>
    <property type="evidence" value="ECO:0007669"/>
    <property type="project" value="InterPro"/>
</dbReference>
<keyword evidence="10" id="KW-1185">Reference proteome</keyword>
<evidence type="ECO:0000256" key="8">
    <source>
        <dbReference type="ARBA" id="ARBA00031345"/>
    </source>
</evidence>
<proteinExistence type="inferred from homology"/>
<keyword evidence="6" id="KW-0333">Golgi apparatus</keyword>
<evidence type="ECO:0000256" key="5">
    <source>
        <dbReference type="ARBA" id="ARBA00022927"/>
    </source>
</evidence>
<dbReference type="Pfam" id="PF10191">
    <property type="entry name" value="COG7"/>
    <property type="match status" value="2"/>
</dbReference>
<reference evidence="9" key="1">
    <citation type="submission" date="2021-06" db="EMBL/GenBank/DDBJ databases">
        <authorList>
            <person name="Kallberg Y."/>
            <person name="Tangrot J."/>
            <person name="Rosling A."/>
        </authorList>
    </citation>
    <scope>NUCLEOTIDE SEQUENCE</scope>
    <source>
        <strain evidence="9">FL966</strain>
    </source>
</reference>
<dbReference type="GO" id="GO:0000139">
    <property type="term" value="C:Golgi membrane"/>
    <property type="evidence" value="ECO:0007669"/>
    <property type="project" value="UniProtKB-SubCell"/>
</dbReference>